<evidence type="ECO:0000256" key="2">
    <source>
        <dbReference type="ARBA" id="ARBA00023015"/>
    </source>
</evidence>
<evidence type="ECO:0000313" key="8">
    <source>
        <dbReference type="EMBL" id="MBB3118421.1"/>
    </source>
</evidence>
<evidence type="ECO:0000259" key="6">
    <source>
        <dbReference type="Pfam" id="PF04542"/>
    </source>
</evidence>
<dbReference type="InterPro" id="IPR013325">
    <property type="entry name" value="RNA_pol_sigma_r2"/>
</dbReference>
<keyword evidence="2" id="KW-0805">Transcription regulation</keyword>
<dbReference type="InterPro" id="IPR014284">
    <property type="entry name" value="RNA_pol_sigma-70_dom"/>
</dbReference>
<feature type="domain" description="RNA polymerase sigma factor 70 region 4 type 2" evidence="7">
    <location>
        <begin position="130"/>
        <end position="181"/>
    </location>
</feature>
<dbReference type="CDD" id="cd06171">
    <property type="entry name" value="Sigma70_r4"/>
    <property type="match status" value="1"/>
</dbReference>
<dbReference type="Gene3D" id="1.10.1740.10">
    <property type="match status" value="1"/>
</dbReference>
<comment type="similarity">
    <text evidence="1">Belongs to the sigma-70 factor family. ECF subfamily.</text>
</comment>
<dbReference type="PANTHER" id="PTHR43133">
    <property type="entry name" value="RNA POLYMERASE ECF-TYPE SIGMA FACTO"/>
    <property type="match status" value="1"/>
</dbReference>
<dbReference type="InterPro" id="IPR013249">
    <property type="entry name" value="RNA_pol_sigma70_r4_t2"/>
</dbReference>
<evidence type="ECO:0000256" key="5">
    <source>
        <dbReference type="ARBA" id="ARBA00023163"/>
    </source>
</evidence>
<dbReference type="PANTHER" id="PTHR43133:SF8">
    <property type="entry name" value="RNA POLYMERASE SIGMA FACTOR HI_1459-RELATED"/>
    <property type="match status" value="1"/>
</dbReference>
<dbReference type="Gene3D" id="1.10.10.10">
    <property type="entry name" value="Winged helix-like DNA-binding domain superfamily/Winged helix DNA-binding domain"/>
    <property type="match status" value="1"/>
</dbReference>
<comment type="caution">
    <text evidence="8">The sequence shown here is derived from an EMBL/GenBank/DDBJ whole genome shotgun (WGS) entry which is preliminary data.</text>
</comment>
<organism evidence="8 9">
    <name type="scientific">Pseudoduganella violacea</name>
    <dbReference type="NCBI Taxonomy" id="1715466"/>
    <lineage>
        <taxon>Bacteria</taxon>
        <taxon>Pseudomonadati</taxon>
        <taxon>Pseudomonadota</taxon>
        <taxon>Betaproteobacteria</taxon>
        <taxon>Burkholderiales</taxon>
        <taxon>Oxalobacteraceae</taxon>
        <taxon>Telluria group</taxon>
        <taxon>Pseudoduganella</taxon>
    </lineage>
</organism>
<keyword evidence="3" id="KW-0731">Sigma factor</keyword>
<dbReference type="InterPro" id="IPR036388">
    <property type="entry name" value="WH-like_DNA-bd_sf"/>
</dbReference>
<evidence type="ECO:0000256" key="4">
    <source>
        <dbReference type="ARBA" id="ARBA00023125"/>
    </source>
</evidence>
<keyword evidence="5" id="KW-0804">Transcription</keyword>
<protein>
    <submittedName>
        <fullName evidence="8">RNA polymerase sigma-70 factor (ECF subfamily)</fullName>
    </submittedName>
</protein>
<dbReference type="InterPro" id="IPR039425">
    <property type="entry name" value="RNA_pol_sigma-70-like"/>
</dbReference>
<sequence length="196" mass="22712">MSELPDDELMLRYRDGNLAAFQELYRRHSRGLYRFIAWRSARREWVDEVAQDSWLALHHARGRYQPQGSFRTWLYQIARNRLSDLQRQQQDMLLGDMAQESDFIADMLAEAAPPVALADAALDQRQQTGALHAAIRQLPAEQKDALVLQHFSGLSIEEIAQLCEVPGETVKSRLRYAMRKLREHFAHEAKPQEEKA</sequence>
<dbReference type="Proteomes" id="UP000541535">
    <property type="component" value="Unassembled WGS sequence"/>
</dbReference>
<dbReference type="GO" id="GO:0016987">
    <property type="term" value="F:sigma factor activity"/>
    <property type="evidence" value="ECO:0007669"/>
    <property type="project" value="UniProtKB-KW"/>
</dbReference>
<evidence type="ECO:0000313" key="9">
    <source>
        <dbReference type="Proteomes" id="UP000541535"/>
    </source>
</evidence>
<evidence type="ECO:0000256" key="1">
    <source>
        <dbReference type="ARBA" id="ARBA00010641"/>
    </source>
</evidence>
<dbReference type="InterPro" id="IPR013324">
    <property type="entry name" value="RNA_pol_sigma_r3/r4-like"/>
</dbReference>
<dbReference type="InterPro" id="IPR007627">
    <property type="entry name" value="RNA_pol_sigma70_r2"/>
</dbReference>
<dbReference type="GO" id="GO:0003677">
    <property type="term" value="F:DNA binding"/>
    <property type="evidence" value="ECO:0007669"/>
    <property type="project" value="UniProtKB-KW"/>
</dbReference>
<reference evidence="8 9" key="1">
    <citation type="submission" date="2020-08" db="EMBL/GenBank/DDBJ databases">
        <title>Genomic Encyclopedia of Type Strains, Phase III (KMG-III): the genomes of soil and plant-associated and newly described type strains.</title>
        <authorList>
            <person name="Whitman W."/>
        </authorList>
    </citation>
    <scope>NUCLEOTIDE SEQUENCE [LARGE SCALE GENOMIC DNA]</scope>
    <source>
        <strain evidence="8 9">CECT 8897</strain>
    </source>
</reference>
<dbReference type="EMBL" id="JACHXD010000003">
    <property type="protein sequence ID" value="MBB3118421.1"/>
    <property type="molecule type" value="Genomic_DNA"/>
</dbReference>
<gene>
    <name evidence="8" type="ORF">FHS03_001452</name>
</gene>
<accession>A0A7W5B8M1</accession>
<evidence type="ECO:0000256" key="3">
    <source>
        <dbReference type="ARBA" id="ARBA00023082"/>
    </source>
</evidence>
<feature type="domain" description="RNA polymerase sigma-70 region 2" evidence="6">
    <location>
        <begin position="24"/>
        <end position="90"/>
    </location>
</feature>
<dbReference type="NCBIfam" id="TIGR02937">
    <property type="entry name" value="sigma70-ECF"/>
    <property type="match status" value="1"/>
</dbReference>
<dbReference type="SUPFAM" id="SSF88659">
    <property type="entry name" value="Sigma3 and sigma4 domains of RNA polymerase sigma factors"/>
    <property type="match status" value="1"/>
</dbReference>
<dbReference type="AlphaFoldDB" id="A0A7W5B8M1"/>
<dbReference type="Pfam" id="PF08281">
    <property type="entry name" value="Sigma70_r4_2"/>
    <property type="match status" value="1"/>
</dbReference>
<dbReference type="GO" id="GO:0006352">
    <property type="term" value="P:DNA-templated transcription initiation"/>
    <property type="evidence" value="ECO:0007669"/>
    <property type="project" value="InterPro"/>
</dbReference>
<keyword evidence="9" id="KW-1185">Reference proteome</keyword>
<proteinExistence type="inferred from homology"/>
<evidence type="ECO:0000259" key="7">
    <source>
        <dbReference type="Pfam" id="PF08281"/>
    </source>
</evidence>
<dbReference type="RefSeq" id="WP_229426096.1">
    <property type="nucleotide sequence ID" value="NZ_JACHXD010000003.1"/>
</dbReference>
<dbReference type="Pfam" id="PF04542">
    <property type="entry name" value="Sigma70_r2"/>
    <property type="match status" value="1"/>
</dbReference>
<dbReference type="SUPFAM" id="SSF88946">
    <property type="entry name" value="Sigma2 domain of RNA polymerase sigma factors"/>
    <property type="match status" value="1"/>
</dbReference>
<keyword evidence="4" id="KW-0238">DNA-binding</keyword>
<name>A0A7W5B8M1_9BURK</name>